<dbReference type="EMBL" id="OZ035824">
    <property type="protein sequence ID" value="CAL1593837.1"/>
    <property type="molecule type" value="Genomic_DNA"/>
</dbReference>
<reference evidence="1 2" key="1">
    <citation type="submission" date="2024-04" db="EMBL/GenBank/DDBJ databases">
        <authorList>
            <person name="Waldvogel A.-M."/>
            <person name="Schoenle A."/>
        </authorList>
    </citation>
    <scope>NUCLEOTIDE SEQUENCE [LARGE SCALE GENOMIC DNA]</scope>
</reference>
<gene>
    <name evidence="1" type="ORF">KC01_LOCUS22853</name>
</gene>
<dbReference type="AlphaFoldDB" id="A0AAV2KV08"/>
<accession>A0AAV2KV08</accession>
<name>A0AAV2KV08_KNICA</name>
<dbReference type="Proteomes" id="UP001497482">
    <property type="component" value="Chromosome 2"/>
</dbReference>
<evidence type="ECO:0000313" key="1">
    <source>
        <dbReference type="EMBL" id="CAL1593837.1"/>
    </source>
</evidence>
<organism evidence="1 2">
    <name type="scientific">Knipowitschia caucasica</name>
    <name type="common">Caucasian dwarf goby</name>
    <name type="synonym">Pomatoschistus caucasicus</name>
    <dbReference type="NCBI Taxonomy" id="637954"/>
    <lineage>
        <taxon>Eukaryota</taxon>
        <taxon>Metazoa</taxon>
        <taxon>Chordata</taxon>
        <taxon>Craniata</taxon>
        <taxon>Vertebrata</taxon>
        <taxon>Euteleostomi</taxon>
        <taxon>Actinopterygii</taxon>
        <taxon>Neopterygii</taxon>
        <taxon>Teleostei</taxon>
        <taxon>Neoteleostei</taxon>
        <taxon>Acanthomorphata</taxon>
        <taxon>Gobiaria</taxon>
        <taxon>Gobiiformes</taxon>
        <taxon>Gobioidei</taxon>
        <taxon>Gobiidae</taxon>
        <taxon>Gobiinae</taxon>
        <taxon>Knipowitschia</taxon>
    </lineage>
</organism>
<keyword evidence="2" id="KW-1185">Reference proteome</keyword>
<proteinExistence type="predicted"/>
<protein>
    <submittedName>
        <fullName evidence="1">Uncharacterized protein</fullName>
    </submittedName>
</protein>
<sequence>MKYVSSSDQQELWCWSQRECGGGRVDPWDLAPQHGSGRGTDGRLQSALGRSLFLAARSMLCLWVCRRVLSDCVYFSEGRFTSGSL</sequence>
<evidence type="ECO:0000313" key="2">
    <source>
        <dbReference type="Proteomes" id="UP001497482"/>
    </source>
</evidence>